<dbReference type="PANTHER" id="PTHR15549">
    <property type="entry name" value="PAIRED IMMUNOGLOBULIN-LIKE TYPE 2 RECEPTOR"/>
    <property type="match status" value="1"/>
</dbReference>
<feature type="compositionally biased region" description="Polar residues" evidence="5">
    <location>
        <begin position="696"/>
        <end position="706"/>
    </location>
</feature>
<gene>
    <name evidence="7" type="ORF">K466DRAFT_78924</name>
</gene>
<keyword evidence="3 6" id="KW-1133">Transmembrane helix</keyword>
<feature type="region of interest" description="Disordered" evidence="5">
    <location>
        <begin position="396"/>
        <end position="415"/>
    </location>
</feature>
<feature type="region of interest" description="Disordered" evidence="5">
    <location>
        <begin position="146"/>
        <end position="194"/>
    </location>
</feature>
<feature type="compositionally biased region" description="Basic and acidic residues" evidence="5">
    <location>
        <begin position="656"/>
        <end position="666"/>
    </location>
</feature>
<proteinExistence type="predicted"/>
<feature type="region of interest" description="Disordered" evidence="5">
    <location>
        <begin position="328"/>
        <end position="350"/>
    </location>
</feature>
<comment type="subcellular location">
    <subcellularLocation>
        <location evidence="1">Membrane</location>
        <topology evidence="1">Single-pass membrane protein</topology>
    </subcellularLocation>
</comment>
<evidence type="ECO:0000313" key="7">
    <source>
        <dbReference type="EMBL" id="TFK88250.1"/>
    </source>
</evidence>
<keyword evidence="4 6" id="KW-0472">Membrane</keyword>
<feature type="transmembrane region" description="Helical" evidence="6">
    <location>
        <begin position="200"/>
        <end position="222"/>
    </location>
</feature>
<dbReference type="GO" id="GO:0016020">
    <property type="term" value="C:membrane"/>
    <property type="evidence" value="ECO:0007669"/>
    <property type="project" value="UniProtKB-SubCell"/>
</dbReference>
<dbReference type="InterPro" id="IPR051694">
    <property type="entry name" value="Immunoregulatory_rcpt-like"/>
</dbReference>
<accession>A0A5C3PJ54</accession>
<evidence type="ECO:0000256" key="2">
    <source>
        <dbReference type="ARBA" id="ARBA00022692"/>
    </source>
</evidence>
<evidence type="ECO:0000256" key="1">
    <source>
        <dbReference type="ARBA" id="ARBA00004167"/>
    </source>
</evidence>
<feature type="compositionally biased region" description="Low complexity" evidence="5">
    <location>
        <begin position="146"/>
        <end position="185"/>
    </location>
</feature>
<keyword evidence="8" id="KW-1185">Reference proteome</keyword>
<feature type="compositionally biased region" description="Polar residues" evidence="5">
    <location>
        <begin position="628"/>
        <end position="652"/>
    </location>
</feature>
<evidence type="ECO:0000256" key="3">
    <source>
        <dbReference type="ARBA" id="ARBA00022989"/>
    </source>
</evidence>
<evidence type="ECO:0000256" key="5">
    <source>
        <dbReference type="SAM" id="MobiDB-lite"/>
    </source>
</evidence>
<dbReference type="GO" id="GO:0071944">
    <property type="term" value="C:cell periphery"/>
    <property type="evidence" value="ECO:0007669"/>
    <property type="project" value="UniProtKB-ARBA"/>
</dbReference>
<feature type="compositionally biased region" description="Basic and acidic residues" evidence="5">
    <location>
        <begin position="481"/>
        <end position="502"/>
    </location>
</feature>
<evidence type="ECO:0000256" key="4">
    <source>
        <dbReference type="ARBA" id="ARBA00023136"/>
    </source>
</evidence>
<keyword evidence="2 6" id="KW-0812">Transmembrane</keyword>
<feature type="compositionally biased region" description="Low complexity" evidence="5">
    <location>
        <begin position="76"/>
        <end position="90"/>
    </location>
</feature>
<dbReference type="InParanoid" id="A0A5C3PJ54"/>
<dbReference type="EMBL" id="ML211120">
    <property type="protein sequence ID" value="TFK88250.1"/>
    <property type="molecule type" value="Genomic_DNA"/>
</dbReference>
<dbReference type="STRING" id="1314778.A0A5C3PJ54"/>
<reference evidence="7 8" key="1">
    <citation type="journal article" date="2019" name="Nat. Ecol. Evol.">
        <title>Megaphylogeny resolves global patterns of mushroom evolution.</title>
        <authorList>
            <person name="Varga T."/>
            <person name="Krizsan K."/>
            <person name="Foldi C."/>
            <person name="Dima B."/>
            <person name="Sanchez-Garcia M."/>
            <person name="Sanchez-Ramirez S."/>
            <person name="Szollosi G.J."/>
            <person name="Szarkandi J.G."/>
            <person name="Papp V."/>
            <person name="Albert L."/>
            <person name="Andreopoulos W."/>
            <person name="Angelini C."/>
            <person name="Antonin V."/>
            <person name="Barry K.W."/>
            <person name="Bougher N.L."/>
            <person name="Buchanan P."/>
            <person name="Buyck B."/>
            <person name="Bense V."/>
            <person name="Catcheside P."/>
            <person name="Chovatia M."/>
            <person name="Cooper J."/>
            <person name="Damon W."/>
            <person name="Desjardin D."/>
            <person name="Finy P."/>
            <person name="Geml J."/>
            <person name="Haridas S."/>
            <person name="Hughes K."/>
            <person name="Justo A."/>
            <person name="Karasinski D."/>
            <person name="Kautmanova I."/>
            <person name="Kiss B."/>
            <person name="Kocsube S."/>
            <person name="Kotiranta H."/>
            <person name="LaButti K.M."/>
            <person name="Lechner B.E."/>
            <person name="Liimatainen K."/>
            <person name="Lipzen A."/>
            <person name="Lukacs Z."/>
            <person name="Mihaltcheva S."/>
            <person name="Morgado L.N."/>
            <person name="Niskanen T."/>
            <person name="Noordeloos M.E."/>
            <person name="Ohm R.A."/>
            <person name="Ortiz-Santana B."/>
            <person name="Ovrebo C."/>
            <person name="Racz N."/>
            <person name="Riley R."/>
            <person name="Savchenko A."/>
            <person name="Shiryaev A."/>
            <person name="Soop K."/>
            <person name="Spirin V."/>
            <person name="Szebenyi C."/>
            <person name="Tomsovsky M."/>
            <person name="Tulloss R.E."/>
            <person name="Uehling J."/>
            <person name="Grigoriev I.V."/>
            <person name="Vagvolgyi C."/>
            <person name="Papp T."/>
            <person name="Martin F.M."/>
            <person name="Miettinen O."/>
            <person name="Hibbett D.S."/>
            <person name="Nagy L.G."/>
        </authorList>
    </citation>
    <scope>NUCLEOTIDE SEQUENCE [LARGE SCALE GENOMIC DNA]</scope>
    <source>
        <strain evidence="7 8">HHB13444</strain>
    </source>
</reference>
<name>A0A5C3PJ54_9APHY</name>
<dbReference type="Proteomes" id="UP000308197">
    <property type="component" value="Unassembled WGS sequence"/>
</dbReference>
<protein>
    <submittedName>
        <fullName evidence="7">Uncharacterized protein</fullName>
    </submittedName>
</protein>
<feature type="region of interest" description="Disordered" evidence="5">
    <location>
        <begin position="600"/>
        <end position="706"/>
    </location>
</feature>
<feature type="compositionally biased region" description="Basic residues" evidence="5">
    <location>
        <begin position="468"/>
        <end position="478"/>
    </location>
</feature>
<sequence length="706" mass="76626">MQQSSGKMYPRARTLNGNDNKLRGLQSRQQGSSLSWADSEHGDSSGIYLDANGQIDTGVPVAGAVADPHDQDVGVTPTSQLSSSSPQHTQATSVPVSTDVTATLVASSTLATVTGSTVTSVTHALPTSKASLSSASTSVLDPITTTSTVDSTSLSPSLSSTPLAAVSPSSTSTTTSLSSSATATSQRDSADDSERTQTKYLTIALIVIAVCLIVAGIVAWWVRMRRLRRQQREEANWPWGRDPYDARQEKLEGGLGIYTDGGEQVKRWDSDLMIEKGSNLVPPPPAHTHQRMHGSSPFVAVSHDPGQSVADFAQDMGPLHIRNLASGDISGGETSRASTALGRAPSGPVEYGTPFQPQRPAYMTLEGQGLDTPWAPLRTRKSRVAEGLKQRQYARHADMEDVSLEDPLPYPGEEKHAPALTMAEGDDKQDTWAASIRSNLYNVYSAVVGATPQASPDDASDDSFTRQPARHSQRRRAVPHGPRDNSVEFSRSDTGDPSRREAPWTLEETEMGRGIVHIQDSLDEYGVPHTHIRDPFGDEPRASYAHNAVNDSRFLSALPSEAITRSSSVYSTVSDEPYPSRVGLHPPRLPSIANLSAVTTEEFGGRKDSRHFNNRRRTKQYGRPALPTRNSSQASATSVGSEMSRETSTCSDELTDGERFAKQILRERRKRMKEMSVGRAKTSRPRATMLSRRRSNLSSIKQRLEL</sequence>
<feature type="region of interest" description="Disordered" evidence="5">
    <location>
        <begin position="1"/>
        <end position="95"/>
    </location>
</feature>
<evidence type="ECO:0000313" key="8">
    <source>
        <dbReference type="Proteomes" id="UP000308197"/>
    </source>
</evidence>
<organism evidence="7 8">
    <name type="scientific">Polyporus arcularius HHB13444</name>
    <dbReference type="NCBI Taxonomy" id="1314778"/>
    <lineage>
        <taxon>Eukaryota</taxon>
        <taxon>Fungi</taxon>
        <taxon>Dikarya</taxon>
        <taxon>Basidiomycota</taxon>
        <taxon>Agaricomycotina</taxon>
        <taxon>Agaricomycetes</taxon>
        <taxon>Polyporales</taxon>
        <taxon>Polyporaceae</taxon>
        <taxon>Polyporus</taxon>
    </lineage>
</organism>
<feature type="region of interest" description="Disordered" evidence="5">
    <location>
        <begin position="452"/>
        <end position="504"/>
    </location>
</feature>
<evidence type="ECO:0000256" key="6">
    <source>
        <dbReference type="SAM" id="Phobius"/>
    </source>
</evidence>
<feature type="compositionally biased region" description="Low complexity" evidence="5">
    <location>
        <begin position="23"/>
        <end position="35"/>
    </location>
</feature>
<dbReference type="AlphaFoldDB" id="A0A5C3PJ54"/>